<dbReference type="PANTHER" id="PTHR33021">
    <property type="entry name" value="BLUE COPPER PROTEIN"/>
    <property type="match status" value="1"/>
</dbReference>
<protein>
    <submittedName>
        <fullName evidence="6">Uclacyanin 1 like</fullName>
    </submittedName>
</protein>
<dbReference type="InParanoid" id="A0A2R6QCD1"/>
<accession>A0A2R6QCD1</accession>
<dbReference type="GO" id="GO:0005886">
    <property type="term" value="C:plasma membrane"/>
    <property type="evidence" value="ECO:0007669"/>
    <property type="project" value="TreeGrafter"/>
</dbReference>
<dbReference type="FunFam" id="2.60.40.420:FF:000003">
    <property type="entry name" value="Blue copper"/>
    <property type="match status" value="1"/>
</dbReference>
<keyword evidence="4" id="KW-0732">Signal</keyword>
<comment type="caution">
    <text evidence="6">The sequence shown here is derived from an EMBL/GenBank/DDBJ whole genome shotgun (WGS) entry which is preliminary data.</text>
</comment>
<dbReference type="Proteomes" id="UP000241394">
    <property type="component" value="Chromosome LG17"/>
</dbReference>
<reference evidence="6 7" key="1">
    <citation type="submission" date="2017-07" db="EMBL/GenBank/DDBJ databases">
        <title>An improved, manually edited Actinidia chinensis var. chinensis (kiwifruit) genome highlights the challenges associated with draft genomes and gene prediction in plants.</title>
        <authorList>
            <person name="Pilkington S."/>
            <person name="Crowhurst R."/>
            <person name="Hilario E."/>
            <person name="Nardozza S."/>
            <person name="Fraser L."/>
            <person name="Peng Y."/>
            <person name="Gunaseelan K."/>
            <person name="Simpson R."/>
            <person name="Tahir J."/>
            <person name="Deroles S."/>
            <person name="Templeton K."/>
            <person name="Luo Z."/>
            <person name="Davy M."/>
            <person name="Cheng C."/>
            <person name="Mcneilage M."/>
            <person name="Scaglione D."/>
            <person name="Liu Y."/>
            <person name="Zhang Q."/>
            <person name="Datson P."/>
            <person name="De Silva N."/>
            <person name="Gardiner S."/>
            <person name="Bassett H."/>
            <person name="Chagne D."/>
            <person name="Mccallum J."/>
            <person name="Dzierzon H."/>
            <person name="Deng C."/>
            <person name="Wang Y.-Y."/>
            <person name="Barron N."/>
            <person name="Manako K."/>
            <person name="Bowen J."/>
            <person name="Foster T."/>
            <person name="Erridge Z."/>
            <person name="Tiffin H."/>
            <person name="Waite C."/>
            <person name="Davies K."/>
            <person name="Grierson E."/>
            <person name="Laing W."/>
            <person name="Kirk R."/>
            <person name="Chen X."/>
            <person name="Wood M."/>
            <person name="Montefiori M."/>
            <person name="Brummell D."/>
            <person name="Schwinn K."/>
            <person name="Catanach A."/>
            <person name="Fullerton C."/>
            <person name="Li D."/>
            <person name="Meiyalaghan S."/>
            <person name="Nieuwenhuizen N."/>
            <person name="Read N."/>
            <person name="Prakash R."/>
            <person name="Hunter D."/>
            <person name="Zhang H."/>
            <person name="Mckenzie M."/>
            <person name="Knabel M."/>
            <person name="Harris A."/>
            <person name="Allan A."/>
            <person name="Chen A."/>
            <person name="Janssen B."/>
            <person name="Plunkett B."/>
            <person name="Dwamena C."/>
            <person name="Voogd C."/>
            <person name="Leif D."/>
            <person name="Lafferty D."/>
            <person name="Souleyre E."/>
            <person name="Varkonyi-Gasic E."/>
            <person name="Gambi F."/>
            <person name="Hanley J."/>
            <person name="Yao J.-L."/>
            <person name="Cheung J."/>
            <person name="David K."/>
            <person name="Warren B."/>
            <person name="Marsh K."/>
            <person name="Snowden K."/>
            <person name="Lin-Wang K."/>
            <person name="Brian L."/>
            <person name="Martinez-Sanchez M."/>
            <person name="Wang M."/>
            <person name="Ileperuma N."/>
            <person name="Macnee N."/>
            <person name="Campin R."/>
            <person name="Mcatee P."/>
            <person name="Drummond R."/>
            <person name="Espley R."/>
            <person name="Ireland H."/>
            <person name="Wu R."/>
            <person name="Atkinson R."/>
            <person name="Karunairetnam S."/>
            <person name="Bulley S."/>
            <person name="Chunkath S."/>
            <person name="Hanley Z."/>
            <person name="Storey R."/>
            <person name="Thrimawithana A."/>
            <person name="Thomson S."/>
            <person name="David C."/>
            <person name="Testolin R."/>
        </authorList>
    </citation>
    <scope>NUCLEOTIDE SEQUENCE [LARGE SCALE GENOMIC DNA]</scope>
    <source>
        <strain evidence="7">cv. Red5</strain>
        <tissue evidence="6">Young leaf</tissue>
    </source>
</reference>
<proteinExistence type="predicted"/>
<dbReference type="OMA" id="TMAANHT"/>
<keyword evidence="1" id="KW-0479">Metal-binding</keyword>
<dbReference type="PANTHER" id="PTHR33021:SF492">
    <property type="entry name" value="UCLACYANIN 1"/>
    <property type="match status" value="1"/>
</dbReference>
<dbReference type="EMBL" id="NKQK01000017">
    <property type="protein sequence ID" value="PSS05793.1"/>
    <property type="molecule type" value="Genomic_DNA"/>
</dbReference>
<dbReference type="PROSITE" id="PS51485">
    <property type="entry name" value="PHYTOCYANIN"/>
    <property type="match status" value="1"/>
</dbReference>
<dbReference type="CDD" id="cd04216">
    <property type="entry name" value="Phytocyanin"/>
    <property type="match status" value="1"/>
</dbReference>
<dbReference type="InterPro" id="IPR003245">
    <property type="entry name" value="Phytocyanin_dom"/>
</dbReference>
<dbReference type="GO" id="GO:0009055">
    <property type="term" value="F:electron transfer activity"/>
    <property type="evidence" value="ECO:0007669"/>
    <property type="project" value="InterPro"/>
</dbReference>
<reference evidence="7" key="2">
    <citation type="journal article" date="2018" name="BMC Genomics">
        <title>A manually annotated Actinidia chinensis var. chinensis (kiwifruit) genome highlights the challenges associated with draft genomes and gene prediction in plants.</title>
        <authorList>
            <person name="Pilkington S.M."/>
            <person name="Crowhurst R."/>
            <person name="Hilario E."/>
            <person name="Nardozza S."/>
            <person name="Fraser L."/>
            <person name="Peng Y."/>
            <person name="Gunaseelan K."/>
            <person name="Simpson R."/>
            <person name="Tahir J."/>
            <person name="Deroles S.C."/>
            <person name="Templeton K."/>
            <person name="Luo Z."/>
            <person name="Davy M."/>
            <person name="Cheng C."/>
            <person name="McNeilage M."/>
            <person name="Scaglione D."/>
            <person name="Liu Y."/>
            <person name="Zhang Q."/>
            <person name="Datson P."/>
            <person name="De Silva N."/>
            <person name="Gardiner S.E."/>
            <person name="Bassett H."/>
            <person name="Chagne D."/>
            <person name="McCallum J."/>
            <person name="Dzierzon H."/>
            <person name="Deng C."/>
            <person name="Wang Y.Y."/>
            <person name="Barron L."/>
            <person name="Manako K."/>
            <person name="Bowen J."/>
            <person name="Foster T.M."/>
            <person name="Erridge Z.A."/>
            <person name="Tiffin H."/>
            <person name="Waite C.N."/>
            <person name="Davies K.M."/>
            <person name="Grierson E.P."/>
            <person name="Laing W.A."/>
            <person name="Kirk R."/>
            <person name="Chen X."/>
            <person name="Wood M."/>
            <person name="Montefiori M."/>
            <person name="Brummell D.A."/>
            <person name="Schwinn K.E."/>
            <person name="Catanach A."/>
            <person name="Fullerton C."/>
            <person name="Li D."/>
            <person name="Meiyalaghan S."/>
            <person name="Nieuwenhuizen N."/>
            <person name="Read N."/>
            <person name="Prakash R."/>
            <person name="Hunter D."/>
            <person name="Zhang H."/>
            <person name="McKenzie M."/>
            <person name="Knabel M."/>
            <person name="Harris A."/>
            <person name="Allan A.C."/>
            <person name="Gleave A."/>
            <person name="Chen A."/>
            <person name="Janssen B.J."/>
            <person name="Plunkett B."/>
            <person name="Ampomah-Dwamena C."/>
            <person name="Voogd C."/>
            <person name="Leif D."/>
            <person name="Lafferty D."/>
            <person name="Souleyre E.J.F."/>
            <person name="Varkonyi-Gasic E."/>
            <person name="Gambi F."/>
            <person name="Hanley J."/>
            <person name="Yao J.L."/>
            <person name="Cheung J."/>
            <person name="David K.M."/>
            <person name="Warren B."/>
            <person name="Marsh K."/>
            <person name="Snowden K.C."/>
            <person name="Lin-Wang K."/>
            <person name="Brian L."/>
            <person name="Martinez-Sanchez M."/>
            <person name="Wang M."/>
            <person name="Ileperuma N."/>
            <person name="Macnee N."/>
            <person name="Campin R."/>
            <person name="McAtee P."/>
            <person name="Drummond R.S.M."/>
            <person name="Espley R.V."/>
            <person name="Ireland H.S."/>
            <person name="Wu R."/>
            <person name="Atkinson R.G."/>
            <person name="Karunairetnam S."/>
            <person name="Bulley S."/>
            <person name="Chunkath S."/>
            <person name="Hanley Z."/>
            <person name="Storey R."/>
            <person name="Thrimawithana A.H."/>
            <person name="Thomson S."/>
            <person name="David C."/>
            <person name="Testolin R."/>
            <person name="Huang H."/>
            <person name="Hellens R.P."/>
            <person name="Schaffer R.J."/>
        </authorList>
    </citation>
    <scope>NUCLEOTIDE SEQUENCE [LARGE SCALE GENOMIC DNA]</scope>
    <source>
        <strain evidence="7">cv. Red5</strain>
    </source>
</reference>
<dbReference type="InterPro" id="IPR008972">
    <property type="entry name" value="Cupredoxin"/>
</dbReference>
<feature type="compositionally biased region" description="Pro residues" evidence="3">
    <location>
        <begin position="125"/>
        <end position="169"/>
    </location>
</feature>
<evidence type="ECO:0000256" key="2">
    <source>
        <dbReference type="ARBA" id="ARBA00023180"/>
    </source>
</evidence>
<keyword evidence="7" id="KW-1185">Reference proteome</keyword>
<evidence type="ECO:0000256" key="1">
    <source>
        <dbReference type="ARBA" id="ARBA00022723"/>
    </source>
</evidence>
<organism evidence="6 7">
    <name type="scientific">Actinidia chinensis var. chinensis</name>
    <name type="common">Chinese soft-hair kiwi</name>
    <dbReference type="NCBI Taxonomy" id="1590841"/>
    <lineage>
        <taxon>Eukaryota</taxon>
        <taxon>Viridiplantae</taxon>
        <taxon>Streptophyta</taxon>
        <taxon>Embryophyta</taxon>
        <taxon>Tracheophyta</taxon>
        <taxon>Spermatophyta</taxon>
        <taxon>Magnoliopsida</taxon>
        <taxon>eudicotyledons</taxon>
        <taxon>Gunneridae</taxon>
        <taxon>Pentapetalae</taxon>
        <taxon>asterids</taxon>
        <taxon>Ericales</taxon>
        <taxon>Actinidiaceae</taxon>
        <taxon>Actinidia</taxon>
    </lineage>
</organism>
<dbReference type="SUPFAM" id="SSF49503">
    <property type="entry name" value="Cupredoxins"/>
    <property type="match status" value="1"/>
</dbReference>
<sequence>MGVLRTLMCVAVAAMLGSVAMAATYTVGGPNGGWDTSTNLQAWATSQPFSVGDNLVFQYMPNHDVNEVSKTDYDSCQTSNPIQTYTGGNTTIPLSSPGKRYFICGTMGHCSQGMKVEIDTLATSAPPPASPATPPPVATPLTPPPASPTTPVPSPPKHSPMSPLSPPKSPLSSPTSSPIVPSSESPMNSLSPNGSTPPPPPSSATKTNSLVGFTVGFGFAMAMLLGL</sequence>
<evidence type="ECO:0000256" key="3">
    <source>
        <dbReference type="SAM" id="MobiDB-lite"/>
    </source>
</evidence>
<dbReference type="Gramene" id="PSS05793">
    <property type="protein sequence ID" value="PSS05793"/>
    <property type="gene ID" value="CEY00_Acc19062"/>
</dbReference>
<dbReference type="Gene3D" id="2.60.40.420">
    <property type="entry name" value="Cupredoxins - blue copper proteins"/>
    <property type="match status" value="1"/>
</dbReference>
<gene>
    <name evidence="6" type="ORF">CEY00_Acc19062</name>
</gene>
<dbReference type="OrthoDB" id="687020at2759"/>
<feature type="signal peptide" evidence="4">
    <location>
        <begin position="1"/>
        <end position="22"/>
    </location>
</feature>
<evidence type="ECO:0000313" key="6">
    <source>
        <dbReference type="EMBL" id="PSS05793.1"/>
    </source>
</evidence>
<evidence type="ECO:0000259" key="5">
    <source>
        <dbReference type="PROSITE" id="PS51485"/>
    </source>
</evidence>
<keyword evidence="2" id="KW-0325">Glycoprotein</keyword>
<dbReference type="STRING" id="1590841.A0A2R6QCD1"/>
<dbReference type="GO" id="GO:0046872">
    <property type="term" value="F:metal ion binding"/>
    <property type="evidence" value="ECO:0007669"/>
    <property type="project" value="UniProtKB-KW"/>
</dbReference>
<dbReference type="Pfam" id="PF02298">
    <property type="entry name" value="Cu_bind_like"/>
    <property type="match status" value="1"/>
</dbReference>
<evidence type="ECO:0000313" key="7">
    <source>
        <dbReference type="Proteomes" id="UP000241394"/>
    </source>
</evidence>
<feature type="chain" id="PRO_5015319713" evidence="4">
    <location>
        <begin position="23"/>
        <end position="227"/>
    </location>
</feature>
<name>A0A2R6QCD1_ACTCC</name>
<dbReference type="AlphaFoldDB" id="A0A2R6QCD1"/>
<feature type="domain" description="Phytocyanin" evidence="5">
    <location>
        <begin position="23"/>
        <end position="122"/>
    </location>
</feature>
<feature type="region of interest" description="Disordered" evidence="3">
    <location>
        <begin position="122"/>
        <end position="207"/>
    </location>
</feature>
<feature type="compositionally biased region" description="Low complexity" evidence="3">
    <location>
        <begin position="170"/>
        <end position="194"/>
    </location>
</feature>
<dbReference type="InterPro" id="IPR039391">
    <property type="entry name" value="Phytocyanin-like"/>
</dbReference>
<evidence type="ECO:0000256" key="4">
    <source>
        <dbReference type="SAM" id="SignalP"/>
    </source>
</evidence>